<dbReference type="OrthoDB" id="2851338at2759"/>
<sequence>MHGITWDGDAEREKVAREWVETSVTELKKTRMVRTRTFRGIDSLKMGQGVPEGPVAQKMPIYLAVYEFLTAKSAESCAKQLAGNANNFSKFLS</sequence>
<gene>
    <name evidence="1" type="ORF">D9758_018569</name>
</gene>
<dbReference type="Proteomes" id="UP000559256">
    <property type="component" value="Unassembled WGS sequence"/>
</dbReference>
<accession>A0A8H5B2G8</accession>
<comment type="caution">
    <text evidence="1">The sequence shown here is derived from an EMBL/GenBank/DDBJ whole genome shotgun (WGS) entry which is preliminary data.</text>
</comment>
<reference evidence="1 2" key="1">
    <citation type="journal article" date="2020" name="ISME J.">
        <title>Uncovering the hidden diversity of litter-decomposition mechanisms in mushroom-forming fungi.</title>
        <authorList>
            <person name="Floudas D."/>
            <person name="Bentzer J."/>
            <person name="Ahren D."/>
            <person name="Johansson T."/>
            <person name="Persson P."/>
            <person name="Tunlid A."/>
        </authorList>
    </citation>
    <scope>NUCLEOTIDE SEQUENCE [LARGE SCALE GENOMIC DNA]</scope>
    <source>
        <strain evidence="1 2">CBS 291.85</strain>
    </source>
</reference>
<dbReference type="EMBL" id="JAACJM010000498">
    <property type="protein sequence ID" value="KAF5314813.1"/>
    <property type="molecule type" value="Genomic_DNA"/>
</dbReference>
<organism evidence="1 2">
    <name type="scientific">Tetrapyrgos nigripes</name>
    <dbReference type="NCBI Taxonomy" id="182062"/>
    <lineage>
        <taxon>Eukaryota</taxon>
        <taxon>Fungi</taxon>
        <taxon>Dikarya</taxon>
        <taxon>Basidiomycota</taxon>
        <taxon>Agaricomycotina</taxon>
        <taxon>Agaricomycetes</taxon>
        <taxon>Agaricomycetidae</taxon>
        <taxon>Agaricales</taxon>
        <taxon>Marasmiineae</taxon>
        <taxon>Marasmiaceae</taxon>
        <taxon>Tetrapyrgos</taxon>
    </lineage>
</organism>
<dbReference type="AlphaFoldDB" id="A0A8H5B2G8"/>
<keyword evidence="2" id="KW-1185">Reference proteome</keyword>
<evidence type="ECO:0000313" key="1">
    <source>
        <dbReference type="EMBL" id="KAF5314813.1"/>
    </source>
</evidence>
<protein>
    <submittedName>
        <fullName evidence="1">Uncharacterized protein</fullName>
    </submittedName>
</protein>
<evidence type="ECO:0000313" key="2">
    <source>
        <dbReference type="Proteomes" id="UP000559256"/>
    </source>
</evidence>
<name>A0A8H5B2G8_9AGAR</name>
<proteinExistence type="predicted"/>